<reference evidence="1 2" key="1">
    <citation type="journal article" date="2022" name="bioRxiv">
        <title>The genome of the oomycete Peronosclerospora sorghi, a cosmopolitan pathogen of maize and sorghum, is inflated with dispersed pseudogenes.</title>
        <authorList>
            <person name="Fletcher K."/>
            <person name="Martin F."/>
            <person name="Isakeit T."/>
            <person name="Cavanaugh K."/>
            <person name="Magill C."/>
            <person name="Michelmore R."/>
        </authorList>
    </citation>
    <scope>NUCLEOTIDE SEQUENCE [LARGE SCALE GENOMIC DNA]</scope>
    <source>
        <strain evidence="1">P6</strain>
    </source>
</reference>
<evidence type="ECO:0000313" key="2">
    <source>
        <dbReference type="Proteomes" id="UP001163321"/>
    </source>
</evidence>
<comment type="caution">
    <text evidence="1">The sequence shown here is derived from an EMBL/GenBank/DDBJ whole genome shotgun (WGS) entry which is preliminary data.</text>
</comment>
<keyword evidence="2" id="KW-1185">Reference proteome</keyword>
<proteinExistence type="predicted"/>
<evidence type="ECO:0000313" key="1">
    <source>
        <dbReference type="EMBL" id="KAI9923020.1"/>
    </source>
</evidence>
<accession>A0ACC0WVS5</accession>
<sequence length="341" mass="38056">MTIYERDIVMANLVPLYDEDEIWKTHVKKADLAIEAVFEDLSLKHKVLSDLENYVSEECVIATNTFALTIADIASACKRPENVIGMHYFSPVPNMPLLEIIRHAGTSDDTAAKAVDLGLRQGKTFIVVKESVPWTTLALVSDGVEPAKLDKLMTKWGLPVDPITLADEVGLDVAYHVNQTLSKALGVRMEGGDARLSPGKFFFVQPPKGKKNKKNVNADAMNLVKKFQKKDLKLSDEDTVNRLISRFVNEAVLCVQDDIIASPTEGYIGAVFGIGFPPFIGGPFRYVDKIGSTPFTEMMRRYADKYCEQFTPARYCKIWLKPTKNSTRLKTDLSIDNEDSI</sequence>
<name>A0ACC0WVS5_9STRA</name>
<organism evidence="1 2">
    <name type="scientific">Peronosclerospora sorghi</name>
    <dbReference type="NCBI Taxonomy" id="230839"/>
    <lineage>
        <taxon>Eukaryota</taxon>
        <taxon>Sar</taxon>
        <taxon>Stramenopiles</taxon>
        <taxon>Oomycota</taxon>
        <taxon>Peronosporomycetes</taxon>
        <taxon>Peronosporales</taxon>
        <taxon>Peronosporaceae</taxon>
        <taxon>Peronosclerospora</taxon>
    </lineage>
</organism>
<dbReference type="EMBL" id="CM047580">
    <property type="protein sequence ID" value="KAI9923020.1"/>
    <property type="molecule type" value="Genomic_DNA"/>
</dbReference>
<gene>
    <name evidence="1" type="ORF">PsorP6_000371</name>
</gene>
<protein>
    <submittedName>
        <fullName evidence="1">Uncharacterized protein</fullName>
    </submittedName>
</protein>
<dbReference type="Proteomes" id="UP001163321">
    <property type="component" value="Chromosome 1"/>
</dbReference>